<evidence type="ECO:0000256" key="3">
    <source>
        <dbReference type="ARBA" id="ARBA00022801"/>
    </source>
</evidence>
<dbReference type="PANTHER" id="PTHR24271">
    <property type="entry name" value="KALLIKREIN-RELATED"/>
    <property type="match status" value="1"/>
</dbReference>
<dbReference type="PRINTS" id="PR00722">
    <property type="entry name" value="CHYMOTRYPSIN"/>
</dbReference>
<evidence type="ECO:0000256" key="2">
    <source>
        <dbReference type="ARBA" id="ARBA00022729"/>
    </source>
</evidence>
<dbReference type="GO" id="GO:0004252">
    <property type="term" value="F:serine-type endopeptidase activity"/>
    <property type="evidence" value="ECO:0007669"/>
    <property type="project" value="InterPro"/>
</dbReference>
<dbReference type="SUPFAM" id="SSF50494">
    <property type="entry name" value="Trypsin-like serine proteases"/>
    <property type="match status" value="1"/>
</dbReference>
<dbReference type="Gene3D" id="2.40.10.10">
    <property type="entry name" value="Trypsin-like serine proteases"/>
    <property type="match status" value="2"/>
</dbReference>
<dbReference type="AlphaFoldDB" id="A0A3Q7NWV6"/>
<evidence type="ECO:0000313" key="9">
    <source>
        <dbReference type="Proteomes" id="UP000286641"/>
    </source>
</evidence>
<reference key="1">
    <citation type="submission" date="2019-01" db="UniProtKB">
        <authorList>
            <consortium name="RefSeq"/>
        </authorList>
    </citation>
    <scope>IDENTIFICATION</scope>
</reference>
<keyword evidence="6" id="KW-1015">Disulfide bond</keyword>
<keyword evidence="1 7" id="KW-0645">Protease</keyword>
<evidence type="ECO:0000256" key="1">
    <source>
        <dbReference type="ARBA" id="ARBA00022670"/>
    </source>
</evidence>
<organism evidence="9 10">
    <name type="scientific">Callorhinus ursinus</name>
    <name type="common">Northern fur seal</name>
    <dbReference type="NCBI Taxonomy" id="34884"/>
    <lineage>
        <taxon>Eukaryota</taxon>
        <taxon>Metazoa</taxon>
        <taxon>Chordata</taxon>
        <taxon>Craniata</taxon>
        <taxon>Vertebrata</taxon>
        <taxon>Euteleostomi</taxon>
        <taxon>Mammalia</taxon>
        <taxon>Eutheria</taxon>
        <taxon>Laurasiatheria</taxon>
        <taxon>Carnivora</taxon>
        <taxon>Caniformia</taxon>
        <taxon>Pinnipedia</taxon>
        <taxon>Otariidae</taxon>
        <taxon>Callorhinus</taxon>
    </lineage>
</organism>
<dbReference type="GO" id="GO:0006508">
    <property type="term" value="P:proteolysis"/>
    <property type="evidence" value="ECO:0007669"/>
    <property type="project" value="UniProtKB-KW"/>
</dbReference>
<dbReference type="RefSeq" id="XP_025726010.1">
    <property type="nucleotide sequence ID" value="XM_025870225.1"/>
</dbReference>
<evidence type="ECO:0000256" key="7">
    <source>
        <dbReference type="RuleBase" id="RU363034"/>
    </source>
</evidence>
<evidence type="ECO:0000256" key="5">
    <source>
        <dbReference type="ARBA" id="ARBA00023145"/>
    </source>
</evidence>
<evidence type="ECO:0000313" key="10">
    <source>
        <dbReference type="RefSeq" id="XP_025726010.1"/>
    </source>
</evidence>
<dbReference type="FunFam" id="2.40.10.10:FF:000014">
    <property type="entry name" value="Complement factor D"/>
    <property type="match status" value="1"/>
</dbReference>
<dbReference type="PROSITE" id="PS00134">
    <property type="entry name" value="TRYPSIN_HIS"/>
    <property type="match status" value="1"/>
</dbReference>
<dbReference type="InterPro" id="IPR001314">
    <property type="entry name" value="Peptidase_S1A"/>
</dbReference>
<evidence type="ECO:0000256" key="4">
    <source>
        <dbReference type="ARBA" id="ARBA00022825"/>
    </source>
</evidence>
<sequence length="300" mass="33063">MLHKLPAGMGGQKACLQKSQWVLPPAHLPSGNGTFLPVHSRGPCLPGAFSGYIGAEQNFPSGEIIGGHEAKPHSRPYMAYLKIENKNEQVSCGGFLIHKNFVLTAAHCHGSSIRVILGAHNIKKQEMTQQDIPVRKAIPHPDYNPKNYSNDIMLLKLEREAKQTAAVRPLRLPTGKTRVRPGQVCSVAGWGRVNAKIRTFSDTLQVVRLAVQEDGQCKSLFPSHYDRTIQLCVGDPMEEKSSFQGDSGGPLVCNSVAQGIVSFGRRNGTPPRVYTKISTFLPWIKKTMKSPYLQEPDYLL</sequence>
<accession>A0A3Q7NWV6</accession>
<dbReference type="InterPro" id="IPR033116">
    <property type="entry name" value="TRYPSIN_SER"/>
</dbReference>
<dbReference type="CDD" id="cd00190">
    <property type="entry name" value="Tryp_SPc"/>
    <property type="match status" value="1"/>
</dbReference>
<dbReference type="PROSITE" id="PS00135">
    <property type="entry name" value="TRYPSIN_SER"/>
    <property type="match status" value="1"/>
</dbReference>
<dbReference type="SMART" id="SM00020">
    <property type="entry name" value="Tryp_SPc"/>
    <property type="match status" value="1"/>
</dbReference>
<keyword evidence="2" id="KW-0732">Signal</keyword>
<keyword evidence="9" id="KW-1185">Reference proteome</keyword>
<evidence type="ECO:0000259" key="8">
    <source>
        <dbReference type="PROSITE" id="PS50240"/>
    </source>
</evidence>
<dbReference type="GO" id="GO:0005737">
    <property type="term" value="C:cytoplasm"/>
    <property type="evidence" value="ECO:0007669"/>
    <property type="project" value="TreeGrafter"/>
</dbReference>
<dbReference type="InParanoid" id="A0A3Q7NWV6"/>
<dbReference type="Proteomes" id="UP000286641">
    <property type="component" value="Unplaced"/>
</dbReference>
<keyword evidence="3 7" id="KW-0378">Hydrolase</keyword>
<proteinExistence type="predicted"/>
<dbReference type="PROSITE" id="PS50240">
    <property type="entry name" value="TRYPSIN_DOM"/>
    <property type="match status" value="1"/>
</dbReference>
<dbReference type="InterPro" id="IPR043504">
    <property type="entry name" value="Peptidase_S1_PA_chymotrypsin"/>
</dbReference>
<gene>
    <name evidence="10" type="primary">LOC112822515</name>
</gene>
<name>A0A3Q7NWV6_CALUR</name>
<keyword evidence="4 7" id="KW-0720">Serine protease</keyword>
<dbReference type="InterPro" id="IPR009003">
    <property type="entry name" value="Peptidase_S1_PA"/>
</dbReference>
<evidence type="ECO:0000256" key="6">
    <source>
        <dbReference type="ARBA" id="ARBA00023157"/>
    </source>
</evidence>
<dbReference type="PANTHER" id="PTHR24271:SF81">
    <property type="entry name" value="GRANZYME B"/>
    <property type="match status" value="1"/>
</dbReference>
<feature type="domain" description="Peptidase S1" evidence="8">
    <location>
        <begin position="64"/>
        <end position="289"/>
    </location>
</feature>
<keyword evidence="5" id="KW-0865">Zymogen</keyword>
<reference evidence="10" key="2">
    <citation type="submission" date="2025-08" db="UniProtKB">
        <authorList>
            <consortium name="RefSeq"/>
        </authorList>
    </citation>
    <scope>IDENTIFICATION</scope>
    <source>
        <tissue evidence="10">Blood</tissue>
    </source>
</reference>
<protein>
    <submittedName>
        <fullName evidence="10">Granzyme B-like isoform X2</fullName>
    </submittedName>
</protein>
<dbReference type="InterPro" id="IPR001254">
    <property type="entry name" value="Trypsin_dom"/>
</dbReference>
<dbReference type="Pfam" id="PF00089">
    <property type="entry name" value="Trypsin"/>
    <property type="match status" value="1"/>
</dbReference>
<dbReference type="InterPro" id="IPR018114">
    <property type="entry name" value="TRYPSIN_HIS"/>
</dbReference>